<dbReference type="Gene3D" id="2.60.120.1140">
    <property type="entry name" value="Protein of unknown function DUF192"/>
    <property type="match status" value="1"/>
</dbReference>
<sequence length="175" mass="19185">MIHWLSLFSVLLSILLTGCSPPTTAKSPPVISESQAQIPVNAGQNLPISAIATFPKDVKIELEVAETPEQQMMGLMYRPTLADNRGMLFVFPSSQPVRFWMKNVPVALDMVFIKKGVVEYIQKSAPPCNGEPCPTYGPPVPINQVIELRSGRAAELKLKRGDHIKIDFVSPGTSQ</sequence>
<protein>
    <recommendedName>
        <fullName evidence="4">DUF192 domain-containing protein</fullName>
    </recommendedName>
</protein>
<dbReference type="OrthoDB" id="9808290at2"/>
<dbReference type="InterPro" id="IPR003795">
    <property type="entry name" value="DUF192"/>
</dbReference>
<evidence type="ECO:0000313" key="3">
    <source>
        <dbReference type="Proteomes" id="UP000299367"/>
    </source>
</evidence>
<keyword evidence="1" id="KW-0732">Signal</keyword>
<feature type="chain" id="PRO_5019850347" description="DUF192 domain-containing protein" evidence="1">
    <location>
        <begin position="26"/>
        <end position="175"/>
    </location>
</feature>
<accession>A0A480AFQ5</accession>
<dbReference type="Proteomes" id="UP000299367">
    <property type="component" value="Unassembled WGS sequence"/>
</dbReference>
<comment type="caution">
    <text evidence="2">The sequence shown here is derived from an EMBL/GenBank/DDBJ whole genome shotgun (WGS) entry which is preliminary data.</text>
</comment>
<dbReference type="PANTHER" id="PTHR37953">
    <property type="entry name" value="UPF0127 PROTEIN MJ1496"/>
    <property type="match status" value="1"/>
</dbReference>
<gene>
    <name evidence="2" type="ORF">NIES80_25540</name>
</gene>
<dbReference type="AlphaFoldDB" id="A0A480AFQ5"/>
<name>A0A480AFQ5_9CYAN</name>
<dbReference type="EMBL" id="BJCF01000028">
    <property type="protein sequence ID" value="GCL42846.1"/>
    <property type="molecule type" value="Genomic_DNA"/>
</dbReference>
<evidence type="ECO:0008006" key="4">
    <source>
        <dbReference type="Google" id="ProtNLM"/>
    </source>
</evidence>
<evidence type="ECO:0000313" key="2">
    <source>
        <dbReference type="EMBL" id="GCL42846.1"/>
    </source>
</evidence>
<evidence type="ECO:0000256" key="1">
    <source>
        <dbReference type="SAM" id="SignalP"/>
    </source>
</evidence>
<dbReference type="RefSeq" id="WP_137908402.1">
    <property type="nucleotide sequence ID" value="NZ_BJCF01000028.1"/>
</dbReference>
<organism evidence="2 3">
    <name type="scientific">Dolichospermum planctonicum</name>
    <dbReference type="NCBI Taxonomy" id="136072"/>
    <lineage>
        <taxon>Bacteria</taxon>
        <taxon>Bacillati</taxon>
        <taxon>Cyanobacteriota</taxon>
        <taxon>Cyanophyceae</taxon>
        <taxon>Nostocales</taxon>
        <taxon>Aphanizomenonaceae</taxon>
        <taxon>Dolichospermum</taxon>
    </lineage>
</organism>
<dbReference type="InterPro" id="IPR038695">
    <property type="entry name" value="Saro_0823-like_sf"/>
</dbReference>
<dbReference type="PANTHER" id="PTHR37953:SF1">
    <property type="entry name" value="UPF0127 PROTEIN MJ1496"/>
    <property type="match status" value="1"/>
</dbReference>
<proteinExistence type="predicted"/>
<feature type="signal peptide" evidence="1">
    <location>
        <begin position="1"/>
        <end position="25"/>
    </location>
</feature>
<dbReference type="Pfam" id="PF02643">
    <property type="entry name" value="DUF192"/>
    <property type="match status" value="1"/>
</dbReference>
<reference evidence="3" key="1">
    <citation type="submission" date="2019-02" db="EMBL/GenBank/DDBJ databases">
        <title>Draft genome sequence of Dolichospermum planctonicum NIES-80.</title>
        <authorList>
            <person name="Yamaguchi H."/>
            <person name="Suzuki S."/>
            <person name="Kawachi M."/>
        </authorList>
    </citation>
    <scope>NUCLEOTIDE SEQUENCE [LARGE SCALE GENOMIC DNA]</scope>
    <source>
        <strain evidence="3">NIES-80</strain>
    </source>
</reference>